<proteinExistence type="inferred from homology"/>
<reference evidence="5 6" key="1">
    <citation type="submission" date="2019-07" db="EMBL/GenBank/DDBJ databases">
        <title>Genome sequencing of 100 strains of the haloalkaliphilic chemolithoautotrophic sulfur-oxidizing bacterium Thioalkalivibrio.</title>
        <authorList>
            <person name="Muyzer G."/>
        </authorList>
    </citation>
    <scope>NUCLEOTIDE SEQUENCE [LARGE SCALE GENOMIC DNA]</scope>
    <source>
        <strain evidence="5 6">ASO4-4</strain>
    </source>
</reference>
<dbReference type="Pfam" id="PF01012">
    <property type="entry name" value="ETF"/>
    <property type="match status" value="1"/>
</dbReference>
<keyword evidence="6" id="KW-1185">Reference proteome</keyword>
<dbReference type="SUPFAM" id="SSF52467">
    <property type="entry name" value="DHS-like NAD/FAD-binding domain"/>
    <property type="match status" value="1"/>
</dbReference>
<dbReference type="AlphaFoldDB" id="A0A562S7A2"/>
<dbReference type="InterPro" id="IPR014730">
    <property type="entry name" value="ETF_a/b_N"/>
</dbReference>
<evidence type="ECO:0000259" key="4">
    <source>
        <dbReference type="Pfam" id="PF01012"/>
    </source>
</evidence>
<dbReference type="Gene3D" id="3.40.50.1220">
    <property type="entry name" value="TPP-binding domain"/>
    <property type="match status" value="1"/>
</dbReference>
<evidence type="ECO:0000256" key="1">
    <source>
        <dbReference type="ARBA" id="ARBA00005817"/>
    </source>
</evidence>
<dbReference type="InterPro" id="IPR029035">
    <property type="entry name" value="DHS-like_NAD/FAD-binding_dom"/>
</dbReference>
<evidence type="ECO:0000313" key="5">
    <source>
        <dbReference type="EMBL" id="TWI77277.1"/>
    </source>
</evidence>
<dbReference type="Gene3D" id="3.40.50.620">
    <property type="entry name" value="HUPs"/>
    <property type="match status" value="1"/>
</dbReference>
<dbReference type="PANTHER" id="PTHR43153">
    <property type="entry name" value="ELECTRON TRANSFER FLAVOPROTEIN ALPHA"/>
    <property type="match status" value="1"/>
</dbReference>
<dbReference type="SUPFAM" id="SSF52402">
    <property type="entry name" value="Adenine nucleotide alpha hydrolases-like"/>
    <property type="match status" value="1"/>
</dbReference>
<evidence type="ECO:0000259" key="3">
    <source>
        <dbReference type="Pfam" id="PF00766"/>
    </source>
</evidence>
<dbReference type="EMBL" id="VLLC01000001">
    <property type="protein sequence ID" value="TWI77277.1"/>
    <property type="molecule type" value="Genomic_DNA"/>
</dbReference>
<comment type="similarity">
    <text evidence="1">Belongs to the ETF alpha-subunit/FixB family.</text>
</comment>
<keyword evidence="2" id="KW-0813">Transport</keyword>
<sequence length="321" mass="34924">MMRLDIVLGRGDFFSQGAELLGLAGLLAGENEDRRIRFLLPFGGEDRHIRELALLGVGVQVFQFPEEKHVSADYGQRVLHAFWGSERPDFILMPDAGVWRSVAPALAFQRDAAYIPAIRALEKDAEGVLLGRQVWNGRRMLWIRLHKKSAIFTVSPGVFTPAEKKDIPGKTEVFQTPQVGASISFMGEEPGAVAAGLREARIVLAAGRGVEGPVQLDLIRRLGEHLPGSILAGSRPVCDGGMLPYDRQIGETGADVAPDLYVAFGISGASQHLAGMGRSGFVVAVNREKTAPFFQHADLGIVEDLELFLGVLFKIMDKEKA</sequence>
<dbReference type="Pfam" id="PF00766">
    <property type="entry name" value="ETF_alpha"/>
    <property type="match status" value="1"/>
</dbReference>
<protein>
    <submittedName>
        <fullName evidence="5">Electron transfer flavoprotein alpha subunit apoprotein</fullName>
    </submittedName>
</protein>
<dbReference type="GO" id="GO:0033539">
    <property type="term" value="P:fatty acid beta-oxidation using acyl-CoA dehydrogenase"/>
    <property type="evidence" value="ECO:0007669"/>
    <property type="project" value="TreeGrafter"/>
</dbReference>
<dbReference type="OrthoDB" id="9770286at2"/>
<gene>
    <name evidence="5" type="ORF">LZ24_00077</name>
</gene>
<dbReference type="Proteomes" id="UP000318307">
    <property type="component" value="Unassembled WGS sequence"/>
</dbReference>
<dbReference type="PANTHER" id="PTHR43153:SF1">
    <property type="entry name" value="ELECTRON TRANSFER FLAVOPROTEIN SUBUNIT ALPHA, MITOCHONDRIAL"/>
    <property type="match status" value="1"/>
</dbReference>
<dbReference type="InterPro" id="IPR001308">
    <property type="entry name" value="ETF_a/FixB"/>
</dbReference>
<organism evidence="5 6">
    <name type="scientific">Desulfobotulus alkaliphilus</name>
    <dbReference type="NCBI Taxonomy" id="622671"/>
    <lineage>
        <taxon>Bacteria</taxon>
        <taxon>Pseudomonadati</taxon>
        <taxon>Thermodesulfobacteriota</taxon>
        <taxon>Desulfobacteria</taxon>
        <taxon>Desulfobacterales</taxon>
        <taxon>Desulfobacteraceae</taxon>
        <taxon>Desulfobotulus</taxon>
    </lineage>
</organism>
<feature type="domain" description="Electron transfer flavoprotein alpha/beta-subunit N-terminal" evidence="4">
    <location>
        <begin position="64"/>
        <end position="165"/>
    </location>
</feature>
<dbReference type="GO" id="GO:0009055">
    <property type="term" value="F:electron transfer activity"/>
    <property type="evidence" value="ECO:0007669"/>
    <property type="project" value="InterPro"/>
</dbReference>
<evidence type="ECO:0000256" key="2">
    <source>
        <dbReference type="ARBA" id="ARBA00022982"/>
    </source>
</evidence>
<dbReference type="GO" id="GO:0050660">
    <property type="term" value="F:flavin adenine dinucleotide binding"/>
    <property type="evidence" value="ECO:0007669"/>
    <property type="project" value="InterPro"/>
</dbReference>
<name>A0A562S7A2_9BACT</name>
<keyword evidence="2" id="KW-0249">Electron transport</keyword>
<evidence type="ECO:0000313" key="6">
    <source>
        <dbReference type="Proteomes" id="UP000318307"/>
    </source>
</evidence>
<dbReference type="InterPro" id="IPR014729">
    <property type="entry name" value="Rossmann-like_a/b/a_fold"/>
</dbReference>
<accession>A0A562S7A2</accession>
<comment type="caution">
    <text evidence="5">The sequence shown here is derived from an EMBL/GenBank/DDBJ whole genome shotgun (WGS) entry which is preliminary data.</text>
</comment>
<dbReference type="RefSeq" id="WP_144681164.1">
    <property type="nucleotide sequence ID" value="NZ_VLLC01000001.1"/>
</dbReference>
<dbReference type="InterPro" id="IPR014731">
    <property type="entry name" value="ETF_asu_C"/>
</dbReference>
<feature type="domain" description="Electron transfer flavoprotein alpha subunit C-terminal" evidence="3">
    <location>
        <begin position="197"/>
        <end position="276"/>
    </location>
</feature>